<proteinExistence type="predicted"/>
<sequence length="109" mass="12840">MIRSSPQLDHNPSMKFSKPDNVTYNDKRRRTKTLHFYRARRKSHIDNRIDNRREKSNIVNVNSARVTIDSFSQTLLLATPMFDARCCLIRLQITNVWKSSNVISRGNLY</sequence>
<protein>
    <submittedName>
        <fullName evidence="2">Uncharacterized protein</fullName>
    </submittedName>
</protein>
<evidence type="ECO:0000313" key="2">
    <source>
        <dbReference type="EMBL" id="CRZ04911.1"/>
    </source>
</evidence>
<dbReference type="AlphaFoldDB" id="A0A0H5QTM2"/>
<evidence type="ECO:0000256" key="1">
    <source>
        <dbReference type="SAM" id="MobiDB-lite"/>
    </source>
</evidence>
<accession>A0A0H5QTM2</accession>
<dbReference type="EMBL" id="HACM01004469">
    <property type="protein sequence ID" value="CRZ04911.1"/>
    <property type="molecule type" value="Transcribed_RNA"/>
</dbReference>
<organism evidence="2">
    <name type="scientific">Spongospora subterranea</name>
    <dbReference type="NCBI Taxonomy" id="70186"/>
    <lineage>
        <taxon>Eukaryota</taxon>
        <taxon>Sar</taxon>
        <taxon>Rhizaria</taxon>
        <taxon>Endomyxa</taxon>
        <taxon>Phytomyxea</taxon>
        <taxon>Plasmodiophorida</taxon>
        <taxon>Plasmodiophoridae</taxon>
        <taxon>Spongospora</taxon>
    </lineage>
</organism>
<reference evidence="2" key="1">
    <citation type="submission" date="2015-04" db="EMBL/GenBank/DDBJ databases">
        <title>The genome sequence of the plant pathogenic Rhizarian Plasmodiophora brassicae reveals insights in its biotrophic life cycle and the origin of chitin synthesis.</title>
        <authorList>
            <person name="Schwelm A."/>
            <person name="Fogelqvist J."/>
            <person name="Knaust A."/>
            <person name="Julke S."/>
            <person name="Lilja T."/>
            <person name="Dhandapani V."/>
            <person name="Bonilla-Rosso G."/>
            <person name="Karlsson M."/>
            <person name="Shevchenko A."/>
            <person name="Choi S.R."/>
            <person name="Kim H.G."/>
            <person name="Park J.Y."/>
            <person name="Lim Y.P."/>
            <person name="Ludwig-Muller J."/>
            <person name="Dixelius C."/>
        </authorList>
    </citation>
    <scope>NUCLEOTIDE SEQUENCE</scope>
    <source>
        <tissue evidence="2">Potato root galls</tissue>
    </source>
</reference>
<feature type="compositionally biased region" description="Polar residues" evidence="1">
    <location>
        <begin position="1"/>
        <end position="10"/>
    </location>
</feature>
<name>A0A0H5QTM2_9EUKA</name>
<feature type="region of interest" description="Disordered" evidence="1">
    <location>
        <begin position="1"/>
        <end position="29"/>
    </location>
</feature>